<name>A0ABU3C6E6_9FLAO</name>
<keyword evidence="3" id="KW-0472">Membrane</keyword>
<keyword evidence="3" id="KW-1133">Transmembrane helix</keyword>
<protein>
    <submittedName>
        <fullName evidence="5">DUF4236 domain-containing protein</fullName>
    </submittedName>
</protein>
<dbReference type="EMBL" id="JAVRHQ010000001">
    <property type="protein sequence ID" value="MDT0641635.1"/>
    <property type="molecule type" value="Genomic_DNA"/>
</dbReference>
<evidence type="ECO:0000256" key="3">
    <source>
        <dbReference type="SAM" id="Phobius"/>
    </source>
</evidence>
<dbReference type="RefSeq" id="WP_311533339.1">
    <property type="nucleotide sequence ID" value="NZ_JAVRHQ010000001.1"/>
</dbReference>
<organism evidence="5 6">
    <name type="scientific">Autumnicola tepida</name>
    <dbReference type="NCBI Taxonomy" id="3075595"/>
    <lineage>
        <taxon>Bacteria</taxon>
        <taxon>Pseudomonadati</taxon>
        <taxon>Bacteroidota</taxon>
        <taxon>Flavobacteriia</taxon>
        <taxon>Flavobacteriales</taxon>
        <taxon>Flavobacteriaceae</taxon>
        <taxon>Autumnicola</taxon>
    </lineage>
</organism>
<feature type="coiled-coil region" evidence="1">
    <location>
        <begin position="100"/>
        <end position="174"/>
    </location>
</feature>
<keyword evidence="3" id="KW-0812">Transmembrane</keyword>
<proteinExistence type="predicted"/>
<evidence type="ECO:0000259" key="4">
    <source>
        <dbReference type="Pfam" id="PF14020"/>
    </source>
</evidence>
<feature type="transmembrane region" description="Helical" evidence="3">
    <location>
        <begin position="131"/>
        <end position="150"/>
    </location>
</feature>
<evidence type="ECO:0000256" key="1">
    <source>
        <dbReference type="SAM" id="Coils"/>
    </source>
</evidence>
<dbReference type="Pfam" id="PF14020">
    <property type="entry name" value="DUF4236"/>
    <property type="match status" value="1"/>
</dbReference>
<evidence type="ECO:0000313" key="5">
    <source>
        <dbReference type="EMBL" id="MDT0641635.1"/>
    </source>
</evidence>
<accession>A0ABU3C6E6</accession>
<keyword evidence="6" id="KW-1185">Reference proteome</keyword>
<feature type="region of interest" description="Disordered" evidence="2">
    <location>
        <begin position="57"/>
        <end position="76"/>
    </location>
</feature>
<sequence>MRFRKRAKLFPGVYLNFSKSGISTTIGVPGASVNFNKQGTFLNTGIPGTGLYDRTRIGGRKKSNSKIPSHISSTPPEQYDYQETIEIKSNEPEGITTEGLHDLKKTLLECYQERKELTAEIKKAERKVSTASILLVLSYFFIFGFFIKWFKENKRQHREDLNELKEQLKNFKINIDINLPKEIKIRYNQLIEDYKTLLSCERIWDITSRETVNQKITRSAAANSVNRRPVKFGFNNIEIIQSSFDTLHLENANGGDLYLYPAFMAIVDDRKNLGLIEIEELEFYFHSQRFIEEEKVPGDASIIEYTWAKVNKNGTPDKRFKANYQIPVCKYGSIKLSSSTGLNEAYLMSSFEKAEEFANAMEAYQ</sequence>
<dbReference type="InterPro" id="IPR025330">
    <property type="entry name" value="DUF4236"/>
</dbReference>
<evidence type="ECO:0000256" key="2">
    <source>
        <dbReference type="SAM" id="MobiDB-lite"/>
    </source>
</evidence>
<evidence type="ECO:0000313" key="6">
    <source>
        <dbReference type="Proteomes" id="UP001262889"/>
    </source>
</evidence>
<feature type="domain" description="DUF4236" evidence="4">
    <location>
        <begin position="1"/>
        <end position="54"/>
    </location>
</feature>
<comment type="caution">
    <text evidence="5">The sequence shown here is derived from an EMBL/GenBank/DDBJ whole genome shotgun (WGS) entry which is preliminary data.</text>
</comment>
<feature type="compositionally biased region" description="Polar residues" evidence="2">
    <location>
        <begin position="65"/>
        <end position="76"/>
    </location>
</feature>
<keyword evidence="1" id="KW-0175">Coiled coil</keyword>
<dbReference type="Proteomes" id="UP001262889">
    <property type="component" value="Unassembled WGS sequence"/>
</dbReference>
<gene>
    <name evidence="5" type="ORF">RM553_02210</name>
</gene>
<reference evidence="5 6" key="1">
    <citation type="submission" date="2023-09" db="EMBL/GenBank/DDBJ databases">
        <authorList>
            <person name="Rey-Velasco X."/>
        </authorList>
    </citation>
    <scope>NUCLEOTIDE SEQUENCE [LARGE SCALE GENOMIC DNA]</scope>
    <source>
        <strain evidence="5 6">F363</strain>
    </source>
</reference>